<dbReference type="GO" id="GO:0016301">
    <property type="term" value="F:kinase activity"/>
    <property type="evidence" value="ECO:0007669"/>
    <property type="project" value="UniProtKB-KW"/>
</dbReference>
<dbReference type="InterPro" id="IPR002048">
    <property type="entry name" value="EF_hand_dom"/>
</dbReference>
<dbReference type="GO" id="GO:0005509">
    <property type="term" value="F:calcium ion binding"/>
    <property type="evidence" value="ECO:0007669"/>
    <property type="project" value="InterPro"/>
</dbReference>
<dbReference type="EMBL" id="QYUM01000003">
    <property type="protein sequence ID" value="RJF91350.1"/>
    <property type="molecule type" value="Genomic_DNA"/>
</dbReference>
<comment type="caution">
    <text evidence="3">The sequence shown here is derived from an EMBL/GenBank/DDBJ whole genome shotgun (WGS) entry which is preliminary data.</text>
</comment>
<protein>
    <submittedName>
        <fullName evidence="3">Histidine kinase</fullName>
    </submittedName>
</protein>
<dbReference type="Proteomes" id="UP000286100">
    <property type="component" value="Unassembled WGS sequence"/>
</dbReference>
<dbReference type="Pfam" id="PF13202">
    <property type="entry name" value="EF-hand_5"/>
    <property type="match status" value="1"/>
</dbReference>
<evidence type="ECO:0000313" key="4">
    <source>
        <dbReference type="Proteomes" id="UP000286100"/>
    </source>
</evidence>
<evidence type="ECO:0000259" key="2">
    <source>
        <dbReference type="PROSITE" id="PS50222"/>
    </source>
</evidence>
<dbReference type="PROSITE" id="PS00018">
    <property type="entry name" value="EF_HAND_1"/>
    <property type="match status" value="1"/>
</dbReference>
<dbReference type="AlphaFoldDB" id="A0A418WMW8"/>
<reference evidence="3 4" key="1">
    <citation type="submission" date="2018-09" db="EMBL/GenBank/DDBJ databases">
        <authorList>
            <person name="Zhu H."/>
        </authorList>
    </citation>
    <scope>NUCLEOTIDE SEQUENCE [LARGE SCALE GENOMIC DNA]</scope>
    <source>
        <strain evidence="3 4">K2R01-6</strain>
    </source>
</reference>
<sequence length="157" mass="17018">MGRFLAGVASALLLAGAGIFWWQSRAETEPRLPLAPGVQSAGLPLSGDPVPAPPEASAKTREEKRFGRYDKDKNSAISAEEYFASRRKAFAKLDANSDGRLSFDEWAIKAREKFAKADADRSQILTRAEFATTAPVRKAKPKPDCPPARSPGDEDEG</sequence>
<dbReference type="Gene3D" id="1.10.238.10">
    <property type="entry name" value="EF-hand"/>
    <property type="match status" value="1"/>
</dbReference>
<keyword evidence="3" id="KW-0808">Transferase</keyword>
<organism evidence="3 4">
    <name type="scientific">Sphingomonas cavernae</name>
    <dbReference type="NCBI Taxonomy" id="2320861"/>
    <lineage>
        <taxon>Bacteria</taxon>
        <taxon>Pseudomonadati</taxon>
        <taxon>Pseudomonadota</taxon>
        <taxon>Alphaproteobacteria</taxon>
        <taxon>Sphingomonadales</taxon>
        <taxon>Sphingomonadaceae</taxon>
        <taxon>Sphingomonas</taxon>
    </lineage>
</organism>
<dbReference type="RefSeq" id="WP_119763380.1">
    <property type="nucleotide sequence ID" value="NZ_QYUM01000003.1"/>
</dbReference>
<dbReference type="InterPro" id="IPR018247">
    <property type="entry name" value="EF_Hand_1_Ca_BS"/>
</dbReference>
<accession>A0A418WMW8</accession>
<dbReference type="OrthoDB" id="7391686at2"/>
<evidence type="ECO:0000256" key="1">
    <source>
        <dbReference type="SAM" id="MobiDB-lite"/>
    </source>
</evidence>
<feature type="domain" description="EF-hand" evidence="2">
    <location>
        <begin position="87"/>
        <end position="116"/>
    </location>
</feature>
<dbReference type="PROSITE" id="PS50222">
    <property type="entry name" value="EF_HAND_2"/>
    <property type="match status" value="1"/>
</dbReference>
<feature type="region of interest" description="Disordered" evidence="1">
    <location>
        <begin position="132"/>
        <end position="157"/>
    </location>
</feature>
<feature type="region of interest" description="Disordered" evidence="1">
    <location>
        <begin position="33"/>
        <end position="72"/>
    </location>
</feature>
<keyword evidence="3" id="KW-0418">Kinase</keyword>
<dbReference type="SUPFAM" id="SSF47473">
    <property type="entry name" value="EF-hand"/>
    <property type="match status" value="1"/>
</dbReference>
<gene>
    <name evidence="3" type="ORF">D3876_14700</name>
</gene>
<name>A0A418WMW8_9SPHN</name>
<feature type="compositionally biased region" description="Basic and acidic residues" evidence="1">
    <location>
        <begin position="58"/>
        <end position="72"/>
    </location>
</feature>
<dbReference type="InterPro" id="IPR011992">
    <property type="entry name" value="EF-hand-dom_pair"/>
</dbReference>
<evidence type="ECO:0000313" key="3">
    <source>
        <dbReference type="EMBL" id="RJF91350.1"/>
    </source>
</evidence>
<proteinExistence type="predicted"/>
<keyword evidence="4" id="KW-1185">Reference proteome</keyword>